<feature type="compositionally biased region" description="Basic and acidic residues" evidence="1">
    <location>
        <begin position="35"/>
        <end position="52"/>
    </location>
</feature>
<proteinExistence type="predicted"/>
<dbReference type="AlphaFoldDB" id="A0A640T8T4"/>
<name>A0A640T8T4_9ACTN</name>
<dbReference type="Proteomes" id="UP000430079">
    <property type="component" value="Unassembled WGS sequence"/>
</dbReference>
<sequence length="164" mass="17708">MASPFPVSWWRICRTVASSSTTQVGDIAGPGHIDIGGEHRARRTDPLGEPEGHGGTAGADLPTPHAGTDPEPVDMAERHGVEQLGERAEADSRLRLLVVQKVSAVALAFSHEAILAEGRRMDSTKRIRWFAWDALTPPSARSVRAKRVLQRLATSANSRAQQCS</sequence>
<accession>A0A640T8T4</accession>
<gene>
    <name evidence="2" type="ORF">Sgleb_67330</name>
</gene>
<reference evidence="2 3" key="1">
    <citation type="submission" date="2019-12" db="EMBL/GenBank/DDBJ databases">
        <title>Whole genome shotgun sequence of Streptomyces hygroscopicus subsp. glebosus NBRC 13786.</title>
        <authorList>
            <person name="Ichikawa N."/>
            <person name="Kimura A."/>
            <person name="Kitahashi Y."/>
            <person name="Komaki H."/>
            <person name="Tamura T."/>
        </authorList>
    </citation>
    <scope>NUCLEOTIDE SEQUENCE [LARGE SCALE GENOMIC DNA]</scope>
    <source>
        <strain evidence="2 3">NBRC 13786</strain>
    </source>
</reference>
<organism evidence="2 3">
    <name type="scientific">Streptomyces glebosus</name>
    <dbReference type="NCBI Taxonomy" id="249580"/>
    <lineage>
        <taxon>Bacteria</taxon>
        <taxon>Bacillati</taxon>
        <taxon>Actinomycetota</taxon>
        <taxon>Actinomycetes</taxon>
        <taxon>Kitasatosporales</taxon>
        <taxon>Streptomycetaceae</taxon>
        <taxon>Streptomyces</taxon>
    </lineage>
</organism>
<keyword evidence="3" id="KW-1185">Reference proteome</keyword>
<dbReference type="EMBL" id="BLIO01000001">
    <property type="protein sequence ID" value="GFE18686.1"/>
    <property type="molecule type" value="Genomic_DNA"/>
</dbReference>
<protein>
    <submittedName>
        <fullName evidence="2">Uncharacterized protein</fullName>
    </submittedName>
</protein>
<evidence type="ECO:0000313" key="3">
    <source>
        <dbReference type="Proteomes" id="UP000430079"/>
    </source>
</evidence>
<feature type="region of interest" description="Disordered" evidence="1">
    <location>
        <begin position="22"/>
        <end position="81"/>
    </location>
</feature>
<evidence type="ECO:0000313" key="2">
    <source>
        <dbReference type="EMBL" id="GFE18686.1"/>
    </source>
</evidence>
<comment type="caution">
    <text evidence="2">The sequence shown here is derived from an EMBL/GenBank/DDBJ whole genome shotgun (WGS) entry which is preliminary data.</text>
</comment>
<evidence type="ECO:0000256" key="1">
    <source>
        <dbReference type="SAM" id="MobiDB-lite"/>
    </source>
</evidence>